<gene>
    <name evidence="1" type="ORF">NUW54_g7513</name>
</gene>
<proteinExistence type="predicted"/>
<comment type="caution">
    <text evidence="1">The sequence shown here is derived from an EMBL/GenBank/DDBJ whole genome shotgun (WGS) entry which is preliminary data.</text>
</comment>
<evidence type="ECO:0000313" key="2">
    <source>
        <dbReference type="Proteomes" id="UP001144978"/>
    </source>
</evidence>
<dbReference type="EMBL" id="JANSHE010002168">
    <property type="protein sequence ID" value="KAJ2994643.1"/>
    <property type="molecule type" value="Genomic_DNA"/>
</dbReference>
<evidence type="ECO:0000313" key="1">
    <source>
        <dbReference type="EMBL" id="KAJ2994643.1"/>
    </source>
</evidence>
<sequence>MSRLLPLVLLAVLASSQTAWCHRHGHHNHDQVPLADLNGFTKSNGEGSTWLEKYGKQIDQPFTGPLSFSHLPYSRCLEDESAEFDIAVLGCPLIPR</sequence>
<protein>
    <submittedName>
        <fullName evidence="1">Uncharacterized protein</fullName>
    </submittedName>
</protein>
<keyword evidence="2" id="KW-1185">Reference proteome</keyword>
<name>A0ACC1PLC3_9APHY</name>
<reference evidence="1" key="1">
    <citation type="submission" date="2022-08" db="EMBL/GenBank/DDBJ databases">
        <title>Genome Sequence of Pycnoporus sanguineus.</title>
        <authorList>
            <person name="Buettner E."/>
        </authorList>
    </citation>
    <scope>NUCLEOTIDE SEQUENCE</scope>
    <source>
        <strain evidence="1">CG-C14</strain>
    </source>
</reference>
<dbReference type="Proteomes" id="UP001144978">
    <property type="component" value="Unassembled WGS sequence"/>
</dbReference>
<accession>A0ACC1PLC3</accession>
<organism evidence="1 2">
    <name type="scientific">Trametes sanguinea</name>
    <dbReference type="NCBI Taxonomy" id="158606"/>
    <lineage>
        <taxon>Eukaryota</taxon>
        <taxon>Fungi</taxon>
        <taxon>Dikarya</taxon>
        <taxon>Basidiomycota</taxon>
        <taxon>Agaricomycotina</taxon>
        <taxon>Agaricomycetes</taxon>
        <taxon>Polyporales</taxon>
        <taxon>Polyporaceae</taxon>
        <taxon>Trametes</taxon>
    </lineage>
</organism>